<dbReference type="EMBL" id="JBIAHM010000006">
    <property type="protein sequence ID" value="MFE9600530.1"/>
    <property type="molecule type" value="Genomic_DNA"/>
</dbReference>
<name>A0ABW6M6W4_9ACTN</name>
<gene>
    <name evidence="3" type="ORF">ACFYNQ_18385</name>
</gene>
<dbReference type="PROSITE" id="PS51257">
    <property type="entry name" value="PROKAR_LIPOPROTEIN"/>
    <property type="match status" value="1"/>
</dbReference>
<protein>
    <recommendedName>
        <fullName evidence="5">Lipoprotein</fullName>
    </recommendedName>
</protein>
<sequence>MVYRRPVRLWCGALATGLLLAGCSGGATPGAAGSKGATTSSGARSSPTPTPSATGLDFAADPARTPKTSSAAERLARAVAAVPVNWGPGYVKRTPYESDPGAWPVLDANCVWERKALPATVLATLTRYSELPAEGGKGPIRVAAVVTVHRTVNDADWEMAETLEEALRCPGQQLRQGERITELASQASDFGVLGNLAAEDMLTESGKYYSDELGGPYFYYWIQSRLGPVTVATVGKGSKGRSEDEVSAALLQGTGSMIGRAKSELEATK</sequence>
<feature type="compositionally biased region" description="Polar residues" evidence="1">
    <location>
        <begin position="36"/>
        <end position="53"/>
    </location>
</feature>
<evidence type="ECO:0000256" key="2">
    <source>
        <dbReference type="SAM" id="SignalP"/>
    </source>
</evidence>
<dbReference type="RefSeq" id="WP_388107148.1">
    <property type="nucleotide sequence ID" value="NZ_JBIAHM010000006.1"/>
</dbReference>
<keyword evidence="2" id="KW-0732">Signal</keyword>
<dbReference type="Proteomes" id="UP001601303">
    <property type="component" value="Unassembled WGS sequence"/>
</dbReference>
<evidence type="ECO:0008006" key="5">
    <source>
        <dbReference type="Google" id="ProtNLM"/>
    </source>
</evidence>
<keyword evidence="4" id="KW-1185">Reference proteome</keyword>
<evidence type="ECO:0000313" key="3">
    <source>
        <dbReference type="EMBL" id="MFE9600530.1"/>
    </source>
</evidence>
<feature type="region of interest" description="Disordered" evidence="1">
    <location>
        <begin position="30"/>
        <end position="69"/>
    </location>
</feature>
<organism evidence="3 4">
    <name type="scientific">Streptomyces hokutonensis</name>
    <dbReference type="NCBI Taxonomy" id="1306990"/>
    <lineage>
        <taxon>Bacteria</taxon>
        <taxon>Bacillati</taxon>
        <taxon>Actinomycetota</taxon>
        <taxon>Actinomycetes</taxon>
        <taxon>Kitasatosporales</taxon>
        <taxon>Streptomycetaceae</taxon>
        <taxon>Streptomyces</taxon>
    </lineage>
</organism>
<comment type="caution">
    <text evidence="3">The sequence shown here is derived from an EMBL/GenBank/DDBJ whole genome shotgun (WGS) entry which is preliminary data.</text>
</comment>
<evidence type="ECO:0000313" key="4">
    <source>
        <dbReference type="Proteomes" id="UP001601303"/>
    </source>
</evidence>
<proteinExistence type="predicted"/>
<feature type="signal peptide" evidence="2">
    <location>
        <begin position="1"/>
        <end position="21"/>
    </location>
</feature>
<reference evidence="3 4" key="1">
    <citation type="submission" date="2024-10" db="EMBL/GenBank/DDBJ databases">
        <title>The Natural Products Discovery Center: Release of the First 8490 Sequenced Strains for Exploring Actinobacteria Biosynthetic Diversity.</title>
        <authorList>
            <person name="Kalkreuter E."/>
            <person name="Kautsar S.A."/>
            <person name="Yang D."/>
            <person name="Bader C.D."/>
            <person name="Teijaro C.N."/>
            <person name="Fluegel L."/>
            <person name="Davis C.M."/>
            <person name="Simpson J.R."/>
            <person name="Lauterbach L."/>
            <person name="Steele A.D."/>
            <person name="Gui C."/>
            <person name="Meng S."/>
            <person name="Li G."/>
            <person name="Viehrig K."/>
            <person name="Ye F."/>
            <person name="Su P."/>
            <person name="Kiefer A.F."/>
            <person name="Nichols A."/>
            <person name="Cepeda A.J."/>
            <person name="Yan W."/>
            <person name="Fan B."/>
            <person name="Jiang Y."/>
            <person name="Adhikari A."/>
            <person name="Zheng C.-J."/>
            <person name="Schuster L."/>
            <person name="Cowan T.M."/>
            <person name="Smanski M.J."/>
            <person name="Chevrette M.G."/>
            <person name="De Carvalho L.P.S."/>
            <person name="Shen B."/>
        </authorList>
    </citation>
    <scope>NUCLEOTIDE SEQUENCE [LARGE SCALE GENOMIC DNA]</scope>
    <source>
        <strain evidence="3 4">NPDC006488</strain>
    </source>
</reference>
<accession>A0ABW6M6W4</accession>
<feature type="chain" id="PRO_5047503118" description="Lipoprotein" evidence="2">
    <location>
        <begin position="22"/>
        <end position="269"/>
    </location>
</feature>
<evidence type="ECO:0000256" key="1">
    <source>
        <dbReference type="SAM" id="MobiDB-lite"/>
    </source>
</evidence>